<reference evidence="2" key="1">
    <citation type="submission" date="2018-08" db="EMBL/GenBank/DDBJ databases">
        <authorList>
            <person name="Liu Z.-W."/>
            <person name="Du Z.-J."/>
        </authorList>
    </citation>
    <scope>NUCLEOTIDE SEQUENCE [LARGE SCALE GENOMIC DNA]</scope>
    <source>
        <strain evidence="2">H4X</strain>
    </source>
</reference>
<protein>
    <recommendedName>
        <fullName evidence="3">Winged helix-turn-helix domain-containing protein</fullName>
    </recommendedName>
</protein>
<name>A0A3D8LAA8_9BACT</name>
<comment type="caution">
    <text evidence="1">The sequence shown here is derived from an EMBL/GenBank/DDBJ whole genome shotgun (WGS) entry which is preliminary data.</text>
</comment>
<sequence length="70" mass="7905">MVENNVHKERYLGALKQNNGKLDEEELGQSIGFSKEYTDKIIDELLSDGRIKSQTAGTCRYKPTEEKSGI</sequence>
<dbReference type="EMBL" id="QRGR01000017">
    <property type="protein sequence ID" value="RDV14264.1"/>
    <property type="molecule type" value="Genomic_DNA"/>
</dbReference>
<evidence type="ECO:0000313" key="1">
    <source>
        <dbReference type="EMBL" id="RDV14264.1"/>
    </source>
</evidence>
<proteinExistence type="predicted"/>
<keyword evidence="2" id="KW-1185">Reference proteome</keyword>
<dbReference type="Proteomes" id="UP000256708">
    <property type="component" value="Unassembled WGS sequence"/>
</dbReference>
<evidence type="ECO:0008006" key="3">
    <source>
        <dbReference type="Google" id="ProtNLM"/>
    </source>
</evidence>
<gene>
    <name evidence="1" type="ORF">DXT99_15800</name>
</gene>
<evidence type="ECO:0000313" key="2">
    <source>
        <dbReference type="Proteomes" id="UP000256708"/>
    </source>
</evidence>
<dbReference type="OrthoDB" id="840167at2"/>
<accession>A0A3D8LAA8</accession>
<dbReference type="AlphaFoldDB" id="A0A3D8LAA8"/>
<organism evidence="1 2">
    <name type="scientific">Pontibacter diazotrophicus</name>
    <dbReference type="NCBI Taxonomy" id="1400979"/>
    <lineage>
        <taxon>Bacteria</taxon>
        <taxon>Pseudomonadati</taxon>
        <taxon>Bacteroidota</taxon>
        <taxon>Cytophagia</taxon>
        <taxon>Cytophagales</taxon>
        <taxon>Hymenobacteraceae</taxon>
        <taxon>Pontibacter</taxon>
    </lineage>
</organism>